<sequence>MDVSGYESFITSIGTNYLYELPNQGTGGSQSRFFLTTRSLRGTRVWKAIEVESRDHPQRLTGAKPVVLKVAWIRKARMSEKDIQTQLFDDIRAFAANPNWREHPLLSKFGEHGKDRLGRLLEGDKFRDLFLCASLDHMFVDSRIESPRSQHAGSTSSQESERSSTPEKVRVVTVYEEMCTALDDLSTLGEAIDVLKQTVAALQLMMVAGWVHHDISPGNILAFRENESNPWRLKLSDLEYARKCSDDSNELIGPPIGTPPFMPCEIRSQRRVMWSHLTDYNLVYDFQHDLESVWWIWLWLITSRIRDSAHSQEAYRRAFTYSLERGDYPRKEIWGGLRDYKDYLPQNVAGIFSVVEALRVKLLDLSSTHKDTPNSTEDNYERYSAAHVLFEESFSLLEATDDAWSCLALLKRRKHPHGEDQSGSQGNAPHVYSSRDIGNDNRLPSKVSRAESKDRKAQGPITASKKRKAAMKSPVEPPADKRVTRSMTNRKLDEDSRDVTGSRIMRSKTRLGKSKISGVTPKRAPPAKSATRKKL</sequence>
<dbReference type="SUPFAM" id="SSF56112">
    <property type="entry name" value="Protein kinase-like (PK-like)"/>
    <property type="match status" value="1"/>
</dbReference>
<evidence type="ECO:0000313" key="3">
    <source>
        <dbReference type="EMBL" id="KAF6759417.1"/>
    </source>
</evidence>
<name>A0A8H6I7T3_9AGAR</name>
<organism evidence="3 4">
    <name type="scientific">Ephemerocybe angulata</name>
    <dbReference type="NCBI Taxonomy" id="980116"/>
    <lineage>
        <taxon>Eukaryota</taxon>
        <taxon>Fungi</taxon>
        <taxon>Dikarya</taxon>
        <taxon>Basidiomycota</taxon>
        <taxon>Agaricomycotina</taxon>
        <taxon>Agaricomycetes</taxon>
        <taxon>Agaricomycetidae</taxon>
        <taxon>Agaricales</taxon>
        <taxon>Agaricineae</taxon>
        <taxon>Psathyrellaceae</taxon>
        <taxon>Ephemerocybe</taxon>
    </lineage>
</organism>
<comment type="caution">
    <text evidence="3">The sequence shown here is derived from an EMBL/GenBank/DDBJ whole genome shotgun (WGS) entry which is preliminary data.</text>
</comment>
<feature type="compositionally biased region" description="Basic and acidic residues" evidence="1">
    <location>
        <begin position="490"/>
        <end position="500"/>
    </location>
</feature>
<feature type="region of interest" description="Disordered" evidence="1">
    <location>
        <begin position="146"/>
        <end position="167"/>
    </location>
</feature>
<evidence type="ECO:0000256" key="1">
    <source>
        <dbReference type="SAM" id="MobiDB-lite"/>
    </source>
</evidence>
<reference evidence="3 4" key="1">
    <citation type="submission" date="2020-07" db="EMBL/GenBank/DDBJ databases">
        <title>Comparative genomics of pyrophilous fungi reveals a link between fire events and developmental genes.</title>
        <authorList>
            <consortium name="DOE Joint Genome Institute"/>
            <person name="Steindorff A.S."/>
            <person name="Carver A."/>
            <person name="Calhoun S."/>
            <person name="Stillman K."/>
            <person name="Liu H."/>
            <person name="Lipzen A."/>
            <person name="Pangilinan J."/>
            <person name="Labutti K."/>
            <person name="Bruns T.D."/>
            <person name="Grigoriev I.V."/>
        </authorList>
    </citation>
    <scope>NUCLEOTIDE SEQUENCE [LARGE SCALE GENOMIC DNA]</scope>
    <source>
        <strain evidence="3 4">CBS 144469</strain>
    </source>
</reference>
<dbReference type="Pfam" id="PF17667">
    <property type="entry name" value="Pkinase_fungal"/>
    <property type="match status" value="1"/>
</dbReference>
<dbReference type="Proteomes" id="UP000521943">
    <property type="component" value="Unassembled WGS sequence"/>
</dbReference>
<protein>
    <recommendedName>
        <fullName evidence="2">Protein kinase domain-containing protein</fullName>
    </recommendedName>
</protein>
<dbReference type="GO" id="GO:0004672">
    <property type="term" value="F:protein kinase activity"/>
    <property type="evidence" value="ECO:0007669"/>
    <property type="project" value="InterPro"/>
</dbReference>
<dbReference type="PROSITE" id="PS50011">
    <property type="entry name" value="PROTEIN_KINASE_DOM"/>
    <property type="match status" value="1"/>
</dbReference>
<feature type="region of interest" description="Disordered" evidence="1">
    <location>
        <begin position="416"/>
        <end position="535"/>
    </location>
</feature>
<gene>
    <name evidence="3" type="ORF">DFP72DRAFT_1063791</name>
</gene>
<feature type="compositionally biased region" description="Basic and acidic residues" evidence="1">
    <location>
        <begin position="448"/>
        <end position="457"/>
    </location>
</feature>
<accession>A0A8H6I7T3</accession>
<dbReference type="InterPro" id="IPR000719">
    <property type="entry name" value="Prot_kinase_dom"/>
</dbReference>
<evidence type="ECO:0000259" key="2">
    <source>
        <dbReference type="PROSITE" id="PS50011"/>
    </source>
</evidence>
<dbReference type="EMBL" id="JACGCI010000015">
    <property type="protein sequence ID" value="KAF6759417.1"/>
    <property type="molecule type" value="Genomic_DNA"/>
</dbReference>
<dbReference type="Gene3D" id="1.10.510.10">
    <property type="entry name" value="Transferase(Phosphotransferase) domain 1"/>
    <property type="match status" value="1"/>
</dbReference>
<dbReference type="OrthoDB" id="3271139at2759"/>
<dbReference type="GO" id="GO:0005524">
    <property type="term" value="F:ATP binding"/>
    <property type="evidence" value="ECO:0007669"/>
    <property type="project" value="InterPro"/>
</dbReference>
<dbReference type="InterPro" id="IPR040976">
    <property type="entry name" value="Pkinase_fungal"/>
</dbReference>
<dbReference type="AlphaFoldDB" id="A0A8H6I7T3"/>
<proteinExistence type="predicted"/>
<evidence type="ECO:0000313" key="4">
    <source>
        <dbReference type="Proteomes" id="UP000521943"/>
    </source>
</evidence>
<dbReference type="InterPro" id="IPR011009">
    <property type="entry name" value="Kinase-like_dom_sf"/>
</dbReference>
<feature type="domain" description="Protein kinase" evidence="2">
    <location>
        <begin position="18"/>
        <end position="390"/>
    </location>
</feature>
<keyword evidence="4" id="KW-1185">Reference proteome</keyword>